<dbReference type="PANTHER" id="PTHR30336:SF4">
    <property type="entry name" value="ENVELOPE BIOGENESIS FACTOR ELYC"/>
    <property type="match status" value="1"/>
</dbReference>
<dbReference type="InterPro" id="IPR003848">
    <property type="entry name" value="DUF218"/>
</dbReference>
<proteinExistence type="predicted"/>
<dbReference type="eggNOG" id="COG1434">
    <property type="taxonomic scope" value="Bacteria"/>
</dbReference>
<dbReference type="Gene3D" id="3.40.50.620">
    <property type="entry name" value="HUPs"/>
    <property type="match status" value="1"/>
</dbReference>
<evidence type="ECO:0000256" key="1">
    <source>
        <dbReference type="SAM" id="Phobius"/>
    </source>
</evidence>
<dbReference type="AlphaFoldDB" id="A0A0B0EFY5"/>
<dbReference type="Proteomes" id="UP000030652">
    <property type="component" value="Unassembled WGS sequence"/>
</dbReference>
<sequence length="211" mass="24417">MPVKKLSKYRLFFFLLLSLNIIAISLVFTPVTNYLYAVLEIEPEIRNADSIILLSDGVYTDKIHAGNNYQRMLRAYRLYKQGLADKIIICGGVVIKGMPSFAETIKDFLVEIGINEECLITENRSLNTYEDIKYAKPILRELNIKNSLLVTSSYHMYRSLAICKKLDVSVYAAPVPCYEKNLYNATQRFRFILEVLREYGAIIYFKIRGWI</sequence>
<dbReference type="InterPro" id="IPR014729">
    <property type="entry name" value="Rossmann-like_a/b/a_fold"/>
</dbReference>
<dbReference type="GO" id="GO:0000270">
    <property type="term" value="P:peptidoglycan metabolic process"/>
    <property type="evidence" value="ECO:0007669"/>
    <property type="project" value="TreeGrafter"/>
</dbReference>
<name>A0A0B0EFY5_9BACT</name>
<keyword evidence="1" id="KW-1133">Transmembrane helix</keyword>
<comment type="caution">
    <text evidence="3">The sequence shown here is derived from an EMBL/GenBank/DDBJ whole genome shotgun (WGS) entry which is preliminary data.</text>
</comment>
<dbReference type="CDD" id="cd06259">
    <property type="entry name" value="YdcF-like"/>
    <property type="match status" value="1"/>
</dbReference>
<organism evidence="3 4">
    <name type="scientific">Candidatus Scalindua brodae</name>
    <dbReference type="NCBI Taxonomy" id="237368"/>
    <lineage>
        <taxon>Bacteria</taxon>
        <taxon>Pseudomonadati</taxon>
        <taxon>Planctomycetota</taxon>
        <taxon>Candidatus Brocadiia</taxon>
        <taxon>Candidatus Brocadiales</taxon>
        <taxon>Candidatus Scalinduaceae</taxon>
        <taxon>Candidatus Scalindua</taxon>
    </lineage>
</organism>
<evidence type="ECO:0000259" key="2">
    <source>
        <dbReference type="Pfam" id="PF02698"/>
    </source>
</evidence>
<dbReference type="Pfam" id="PF02698">
    <property type="entry name" value="DUF218"/>
    <property type="match status" value="1"/>
</dbReference>
<gene>
    <name evidence="3" type="ORF">SCABRO_02704</name>
</gene>
<feature type="transmembrane region" description="Helical" evidence="1">
    <location>
        <begin position="12"/>
        <end position="36"/>
    </location>
</feature>
<dbReference type="GO" id="GO:0005886">
    <property type="term" value="C:plasma membrane"/>
    <property type="evidence" value="ECO:0007669"/>
    <property type="project" value="TreeGrafter"/>
</dbReference>
<evidence type="ECO:0000313" key="4">
    <source>
        <dbReference type="Proteomes" id="UP000030652"/>
    </source>
</evidence>
<protein>
    <recommendedName>
        <fullName evidence="2">DUF218 domain-containing protein</fullName>
    </recommendedName>
</protein>
<evidence type="ECO:0000313" key="3">
    <source>
        <dbReference type="EMBL" id="KHE91494.1"/>
    </source>
</evidence>
<accession>A0A0B0EFY5</accession>
<keyword evidence="1" id="KW-0812">Transmembrane</keyword>
<dbReference type="EMBL" id="JRYO01000193">
    <property type="protein sequence ID" value="KHE91494.1"/>
    <property type="molecule type" value="Genomic_DNA"/>
</dbReference>
<keyword evidence="1" id="KW-0472">Membrane</keyword>
<reference evidence="3 4" key="1">
    <citation type="submission" date="2014-10" db="EMBL/GenBank/DDBJ databases">
        <title>Draft genome of anammox bacterium scalindua brodae, obtained using differential coverage binning of sequence data from two enrichment reactors.</title>
        <authorList>
            <person name="Speth D.R."/>
            <person name="Russ L."/>
            <person name="Kartal B."/>
            <person name="Op den Camp H.J."/>
            <person name="Dutilh B.E."/>
            <person name="Jetten M.S."/>
        </authorList>
    </citation>
    <scope>NUCLEOTIDE SEQUENCE [LARGE SCALE GENOMIC DNA]</scope>
    <source>
        <strain evidence="3">RU1</strain>
    </source>
</reference>
<dbReference type="InterPro" id="IPR051599">
    <property type="entry name" value="Cell_Envelope_Assoc"/>
</dbReference>
<feature type="domain" description="DUF218" evidence="2">
    <location>
        <begin position="50"/>
        <end position="199"/>
    </location>
</feature>
<dbReference type="PANTHER" id="PTHR30336">
    <property type="entry name" value="INNER MEMBRANE PROTEIN, PROBABLE PERMEASE"/>
    <property type="match status" value="1"/>
</dbReference>
<dbReference type="GO" id="GO:0043164">
    <property type="term" value="P:Gram-negative-bacterium-type cell wall biogenesis"/>
    <property type="evidence" value="ECO:0007669"/>
    <property type="project" value="TreeGrafter"/>
</dbReference>